<evidence type="ECO:0000259" key="2">
    <source>
        <dbReference type="Pfam" id="PF00535"/>
    </source>
</evidence>
<name>A0A6H2H1N1_9BACL</name>
<gene>
    <name evidence="4" type="ORF">HGI30_20015</name>
</gene>
<accession>A0A6H2H1N1</accession>
<evidence type="ECO:0000313" key="5">
    <source>
        <dbReference type="Proteomes" id="UP000502136"/>
    </source>
</evidence>
<dbReference type="SUPFAM" id="SSF53448">
    <property type="entry name" value="Nucleotide-diphospho-sugar transferases"/>
    <property type="match status" value="1"/>
</dbReference>
<proteinExistence type="predicted"/>
<dbReference type="AlphaFoldDB" id="A0A6H2H1N1"/>
<dbReference type="InterPro" id="IPR050834">
    <property type="entry name" value="Glycosyltransf_2"/>
</dbReference>
<keyword evidence="1 4" id="KW-0808">Transferase</keyword>
<keyword evidence="5" id="KW-1185">Reference proteome</keyword>
<sequence length="303" mass="34311">MSGYKVSIIIPTYNRKEALHRTLESIEAQSLERDEIQVIVADDGSSDGTEQLLEGWAQRLHLRYVRQEDEGFRAGQARNLGIRAAEAPLCLFVDCGILLGSRAVQAHLDAHEAAGKEVAVIGYIYGFEDESFEESVLQDLAASGVDEALARIRSGGFTDVREPLYRELGDDLSAWPAAWVIFWSGNVSVRTQTLFRVGLFDEFYRTWGGEDTDLGLALERDGVDFALSREAESLHYPHKEDESRQADPEERERDFERKRDYMHAKYDTEATALWHTCYYTELNQKLLERRGQRLVGQEGGGAR</sequence>
<dbReference type="InterPro" id="IPR029044">
    <property type="entry name" value="Nucleotide-diphossugar_trans"/>
</dbReference>
<dbReference type="Gene3D" id="3.90.550.10">
    <property type="entry name" value="Spore Coat Polysaccharide Biosynthesis Protein SpsA, Chain A"/>
    <property type="match status" value="1"/>
</dbReference>
<feature type="domain" description="Galactosyltransferase C-terminal" evidence="3">
    <location>
        <begin position="181"/>
        <end position="226"/>
    </location>
</feature>
<protein>
    <submittedName>
        <fullName evidence="4">Glycosyltransferase</fullName>
    </submittedName>
</protein>
<dbReference type="InterPro" id="IPR027791">
    <property type="entry name" value="Galactosyl_T_C"/>
</dbReference>
<dbReference type="PANTHER" id="PTHR43685">
    <property type="entry name" value="GLYCOSYLTRANSFERASE"/>
    <property type="match status" value="1"/>
</dbReference>
<dbReference type="KEGG" id="palr:HGI30_20015"/>
<organism evidence="4 5">
    <name type="scientific">Paenibacillus albicereus</name>
    <dbReference type="NCBI Taxonomy" id="2726185"/>
    <lineage>
        <taxon>Bacteria</taxon>
        <taxon>Bacillati</taxon>
        <taxon>Bacillota</taxon>
        <taxon>Bacilli</taxon>
        <taxon>Bacillales</taxon>
        <taxon>Paenibacillaceae</taxon>
        <taxon>Paenibacillus</taxon>
    </lineage>
</organism>
<evidence type="ECO:0000259" key="3">
    <source>
        <dbReference type="Pfam" id="PF02709"/>
    </source>
</evidence>
<evidence type="ECO:0000256" key="1">
    <source>
        <dbReference type="ARBA" id="ARBA00022679"/>
    </source>
</evidence>
<dbReference type="InterPro" id="IPR001173">
    <property type="entry name" value="Glyco_trans_2-like"/>
</dbReference>
<reference evidence="4 5" key="1">
    <citation type="submission" date="2020-04" db="EMBL/GenBank/DDBJ databases">
        <title>Novel Paenibacillus strain UniB2 isolated from commercial digestive syrup.</title>
        <authorList>
            <person name="Thorat V."/>
            <person name="Kirdat K."/>
            <person name="Tiwarekar B."/>
            <person name="Yadav A."/>
        </authorList>
    </citation>
    <scope>NUCLEOTIDE SEQUENCE [LARGE SCALE GENOMIC DNA]</scope>
    <source>
        <strain evidence="4 5">UniB2</strain>
    </source>
</reference>
<dbReference type="EMBL" id="CP051428">
    <property type="protein sequence ID" value="QJC53593.1"/>
    <property type="molecule type" value="Genomic_DNA"/>
</dbReference>
<dbReference type="PANTHER" id="PTHR43685:SF3">
    <property type="entry name" value="SLR2126 PROTEIN"/>
    <property type="match status" value="1"/>
</dbReference>
<evidence type="ECO:0000313" key="4">
    <source>
        <dbReference type="EMBL" id="QJC53593.1"/>
    </source>
</evidence>
<dbReference type="RefSeq" id="WP_168909130.1">
    <property type="nucleotide sequence ID" value="NZ_CP051428.1"/>
</dbReference>
<dbReference type="Pfam" id="PF02709">
    <property type="entry name" value="Glyco_transf_7C"/>
    <property type="match status" value="1"/>
</dbReference>
<feature type="domain" description="Glycosyltransferase 2-like" evidence="2">
    <location>
        <begin position="7"/>
        <end position="134"/>
    </location>
</feature>
<dbReference type="Proteomes" id="UP000502136">
    <property type="component" value="Chromosome"/>
</dbReference>
<dbReference type="GO" id="GO:0016740">
    <property type="term" value="F:transferase activity"/>
    <property type="evidence" value="ECO:0007669"/>
    <property type="project" value="UniProtKB-KW"/>
</dbReference>
<dbReference type="Pfam" id="PF00535">
    <property type="entry name" value="Glycos_transf_2"/>
    <property type="match status" value="1"/>
</dbReference>